<feature type="compositionally biased region" description="Basic and acidic residues" evidence="1">
    <location>
        <begin position="54"/>
        <end position="68"/>
    </location>
</feature>
<protein>
    <submittedName>
        <fullName evidence="2">Uncharacterized protein</fullName>
    </submittedName>
</protein>
<reference evidence="2" key="1">
    <citation type="submission" date="2023-08" db="EMBL/GenBank/DDBJ databases">
        <title>Pelteobagrus vachellii genome.</title>
        <authorList>
            <person name="Liu H."/>
        </authorList>
    </citation>
    <scope>NUCLEOTIDE SEQUENCE</scope>
    <source>
        <strain evidence="2">PRFRI_2022a</strain>
        <tissue evidence="2">Muscle</tissue>
    </source>
</reference>
<evidence type="ECO:0000256" key="1">
    <source>
        <dbReference type="SAM" id="MobiDB-lite"/>
    </source>
</evidence>
<dbReference type="EMBL" id="JAVHJS010000017">
    <property type="protein sequence ID" value="KAK2831728.1"/>
    <property type="molecule type" value="Genomic_DNA"/>
</dbReference>
<feature type="compositionally biased region" description="Basic and acidic residues" evidence="1">
    <location>
        <begin position="10"/>
        <end position="19"/>
    </location>
</feature>
<dbReference type="AlphaFoldDB" id="A0AA88M950"/>
<feature type="region of interest" description="Disordered" evidence="1">
    <location>
        <begin position="1"/>
        <end position="84"/>
    </location>
</feature>
<accession>A0AA88M950</accession>
<organism evidence="2 3">
    <name type="scientific">Tachysurus vachellii</name>
    <name type="common">Darkbarbel catfish</name>
    <name type="synonym">Pelteobagrus vachellii</name>
    <dbReference type="NCBI Taxonomy" id="175792"/>
    <lineage>
        <taxon>Eukaryota</taxon>
        <taxon>Metazoa</taxon>
        <taxon>Chordata</taxon>
        <taxon>Craniata</taxon>
        <taxon>Vertebrata</taxon>
        <taxon>Euteleostomi</taxon>
        <taxon>Actinopterygii</taxon>
        <taxon>Neopterygii</taxon>
        <taxon>Teleostei</taxon>
        <taxon>Ostariophysi</taxon>
        <taxon>Siluriformes</taxon>
        <taxon>Bagridae</taxon>
        <taxon>Tachysurus</taxon>
    </lineage>
</organism>
<keyword evidence="3" id="KW-1185">Reference proteome</keyword>
<feature type="compositionally biased region" description="Low complexity" evidence="1">
    <location>
        <begin position="20"/>
        <end position="35"/>
    </location>
</feature>
<name>A0AA88M950_TACVA</name>
<comment type="caution">
    <text evidence="2">The sequence shown here is derived from an EMBL/GenBank/DDBJ whole genome shotgun (WGS) entry which is preliminary data.</text>
</comment>
<sequence length="84" mass="9377">MEETRGVSIQERERARDRAPASALCSSTASLSSSPMRIPKPRPHDPLRPAMECKGQDPRGPVRREPSRAEVLQTARRNVLKSTQ</sequence>
<dbReference type="Proteomes" id="UP001187315">
    <property type="component" value="Unassembled WGS sequence"/>
</dbReference>
<proteinExistence type="predicted"/>
<evidence type="ECO:0000313" key="3">
    <source>
        <dbReference type="Proteomes" id="UP001187315"/>
    </source>
</evidence>
<evidence type="ECO:0000313" key="2">
    <source>
        <dbReference type="EMBL" id="KAK2831728.1"/>
    </source>
</evidence>
<gene>
    <name evidence="2" type="ORF">Q7C36_016814</name>
</gene>